<comment type="similarity">
    <text evidence="1">Belongs to the LamB/PxpA family.</text>
</comment>
<dbReference type="GO" id="GO:0005524">
    <property type="term" value="F:ATP binding"/>
    <property type="evidence" value="ECO:0007669"/>
    <property type="project" value="UniProtKB-UniRule"/>
</dbReference>
<evidence type="ECO:0000313" key="2">
    <source>
        <dbReference type="EMBL" id="MBK6302371.1"/>
    </source>
</evidence>
<dbReference type="PANTHER" id="PTHR30292">
    <property type="entry name" value="UNCHARACTERIZED PROTEIN YBGL-RELATED"/>
    <property type="match status" value="1"/>
</dbReference>
<dbReference type="AlphaFoldDB" id="A0A934X6Y4"/>
<proteinExistence type="inferred from homology"/>
<accession>A0A934X6Y4</accession>
<dbReference type="InterPro" id="IPR005501">
    <property type="entry name" value="LamB/YcsF/PxpA-like"/>
</dbReference>
<protein>
    <recommendedName>
        <fullName evidence="1">5-oxoprolinase subunit A</fullName>
        <shortName evidence="1">5-OPase subunit A</shortName>
        <ecNumber evidence="1">3.5.2.9</ecNumber>
    </recommendedName>
    <alternativeName>
        <fullName evidence="1">5-oxoprolinase (ATP-hydrolyzing) subunit A</fullName>
    </alternativeName>
</protein>
<sequence length="258" mass="26527">MSDNRVVHIDLNADLGESFGAWTMGDDLALLDVVTSANIACGFHAGDPLTMTRTVGAALDRGVTVGAHVSYRDLVGFGRRFIDASEEELRADVLVQLAALDGVCRAAGGSVTYLKPHGALYHAAARHEPHARAIVAAVAAYNGSLVILGMAGSRLLTLAAEAELPTATEAFADRGYRADGTLVPRGEPGDLLHDPDEIAARVVGMARDGAVPSVEGTAVPISADSVCVHGDTPGAVAIARAVRAALEQAGVAVRAFGD</sequence>
<dbReference type="Pfam" id="PF03746">
    <property type="entry name" value="LamB_YcsF"/>
    <property type="match status" value="1"/>
</dbReference>
<dbReference type="NCBIfam" id="NF003814">
    <property type="entry name" value="PRK05406.1-3"/>
    <property type="match status" value="1"/>
</dbReference>
<dbReference type="NCBIfam" id="NF003816">
    <property type="entry name" value="PRK05406.1-5"/>
    <property type="match status" value="1"/>
</dbReference>
<name>A0A934X6Y4_9MICO</name>
<comment type="catalytic activity">
    <reaction evidence="1">
        <text>5-oxo-L-proline + ATP + 2 H2O = L-glutamate + ADP + phosphate + H(+)</text>
        <dbReference type="Rhea" id="RHEA:10348"/>
        <dbReference type="ChEBI" id="CHEBI:15377"/>
        <dbReference type="ChEBI" id="CHEBI:15378"/>
        <dbReference type="ChEBI" id="CHEBI:29985"/>
        <dbReference type="ChEBI" id="CHEBI:30616"/>
        <dbReference type="ChEBI" id="CHEBI:43474"/>
        <dbReference type="ChEBI" id="CHEBI:58402"/>
        <dbReference type="ChEBI" id="CHEBI:456216"/>
        <dbReference type="EC" id="3.5.2.9"/>
    </reaction>
</comment>
<dbReference type="Gene3D" id="3.20.20.370">
    <property type="entry name" value="Glycoside hydrolase/deacetylase"/>
    <property type="match status" value="1"/>
</dbReference>
<keyword evidence="1" id="KW-0378">Hydrolase</keyword>
<evidence type="ECO:0000313" key="3">
    <source>
        <dbReference type="Proteomes" id="UP000718281"/>
    </source>
</evidence>
<dbReference type="SUPFAM" id="SSF88713">
    <property type="entry name" value="Glycoside hydrolase/deacetylase"/>
    <property type="match status" value="1"/>
</dbReference>
<keyword evidence="1" id="KW-0067">ATP-binding</keyword>
<keyword evidence="1" id="KW-0547">Nucleotide-binding</keyword>
<comment type="caution">
    <text evidence="2">The sequence shown here is derived from an EMBL/GenBank/DDBJ whole genome shotgun (WGS) entry which is preliminary data.</text>
</comment>
<gene>
    <name evidence="1" type="primary">pxpA</name>
    <name evidence="2" type="ORF">IPF40_15575</name>
</gene>
<organism evidence="2 3">
    <name type="scientific">Candidatus Phosphoribacter hodrii</name>
    <dbReference type="NCBI Taxonomy" id="2953743"/>
    <lineage>
        <taxon>Bacteria</taxon>
        <taxon>Bacillati</taxon>
        <taxon>Actinomycetota</taxon>
        <taxon>Actinomycetes</taxon>
        <taxon>Micrococcales</taxon>
        <taxon>Dermatophilaceae</taxon>
        <taxon>Candidatus Phosphoribacter</taxon>
    </lineage>
</organism>
<dbReference type="GO" id="GO:0017168">
    <property type="term" value="F:5-oxoprolinase (ATP-hydrolyzing) activity"/>
    <property type="evidence" value="ECO:0007669"/>
    <property type="project" value="UniProtKB-UniRule"/>
</dbReference>
<dbReference type="EC" id="3.5.2.9" evidence="1"/>
<comment type="function">
    <text evidence="1">Catalyzes the cleavage of 5-oxoproline to form L-glutamate coupled to the hydrolysis of ATP to ADP and inorganic phosphate.</text>
</comment>
<comment type="subunit">
    <text evidence="1">Forms a complex composed of PxpA, PxpB and PxpC.</text>
</comment>
<dbReference type="Proteomes" id="UP000718281">
    <property type="component" value="Unassembled WGS sequence"/>
</dbReference>
<dbReference type="HAMAP" id="MF_00691">
    <property type="entry name" value="PxpA"/>
    <property type="match status" value="1"/>
</dbReference>
<dbReference type="CDD" id="cd10787">
    <property type="entry name" value="LamB_YcsF_like"/>
    <property type="match status" value="1"/>
</dbReference>
<reference evidence="2 3" key="1">
    <citation type="submission" date="2020-10" db="EMBL/GenBank/DDBJ databases">
        <title>Connecting structure to function with the recovery of over 1000 high-quality activated sludge metagenome-assembled genomes encoding full-length rRNA genes using long-read sequencing.</title>
        <authorList>
            <person name="Singleton C.M."/>
            <person name="Petriglieri F."/>
            <person name="Kristensen J.M."/>
            <person name="Kirkegaard R.H."/>
            <person name="Michaelsen T.Y."/>
            <person name="Andersen M.H."/>
            <person name="Karst S.M."/>
            <person name="Dueholm M.S."/>
            <person name="Nielsen P.H."/>
            <person name="Albertsen M."/>
        </authorList>
    </citation>
    <scope>NUCLEOTIDE SEQUENCE [LARGE SCALE GENOMIC DNA]</scope>
    <source>
        <strain evidence="2">AalE_18-Q3-R2-46_BAT3C.188</strain>
    </source>
</reference>
<dbReference type="InterPro" id="IPR011330">
    <property type="entry name" value="Glyco_hydro/deAcase_b/a-brl"/>
</dbReference>
<dbReference type="EMBL" id="JADIXZ010000010">
    <property type="protein sequence ID" value="MBK6302371.1"/>
    <property type="molecule type" value="Genomic_DNA"/>
</dbReference>
<evidence type="ECO:0000256" key="1">
    <source>
        <dbReference type="HAMAP-Rule" id="MF_00691"/>
    </source>
</evidence>
<dbReference type="PANTHER" id="PTHR30292:SF0">
    <property type="entry name" value="5-OXOPROLINASE SUBUNIT A"/>
    <property type="match status" value="1"/>
</dbReference>
<dbReference type="GO" id="GO:0005975">
    <property type="term" value="P:carbohydrate metabolic process"/>
    <property type="evidence" value="ECO:0007669"/>
    <property type="project" value="InterPro"/>
</dbReference>